<dbReference type="SUPFAM" id="SSF51419">
    <property type="entry name" value="PLP-binding barrel"/>
    <property type="match status" value="1"/>
</dbReference>
<feature type="active site" description="Proton donor" evidence="5">
    <location>
        <position position="345"/>
    </location>
</feature>
<dbReference type="InterPro" id="IPR022644">
    <property type="entry name" value="De-COase2_N"/>
</dbReference>
<keyword evidence="8" id="KW-1185">Reference proteome</keyword>
<evidence type="ECO:0000256" key="5">
    <source>
        <dbReference type="PIRSR" id="PIRSR600183-50"/>
    </source>
</evidence>
<evidence type="ECO:0000313" key="7">
    <source>
        <dbReference type="EMBL" id="GBR73466.1"/>
    </source>
</evidence>
<dbReference type="InterPro" id="IPR029066">
    <property type="entry name" value="PLP-binding_barrel"/>
</dbReference>
<dbReference type="InterPro" id="IPR009006">
    <property type="entry name" value="Ala_racemase/Decarboxylase_C"/>
</dbReference>
<dbReference type="FunFam" id="3.20.20.10:FF:000005">
    <property type="entry name" value="Ornithine decarboxylase"/>
    <property type="match status" value="1"/>
</dbReference>
<proteinExistence type="inferred from homology"/>
<reference evidence="7 8" key="1">
    <citation type="journal article" date="2019" name="ISME J.">
        <title>Genome analyses of uncultured TG2/ZB3 bacteria in 'Margulisbacteria' specifically attached to ectosymbiotic spirochetes of protists in the termite gut.</title>
        <authorList>
            <person name="Utami Y.D."/>
            <person name="Kuwahara H."/>
            <person name="Igai K."/>
            <person name="Murakami T."/>
            <person name="Sugaya K."/>
            <person name="Morikawa T."/>
            <person name="Nagura Y."/>
            <person name="Yuki M."/>
            <person name="Deevong P."/>
            <person name="Inoue T."/>
            <person name="Kihara K."/>
            <person name="Lo N."/>
            <person name="Yamada A."/>
            <person name="Ohkuma M."/>
            <person name="Hongoh Y."/>
        </authorList>
    </citation>
    <scope>NUCLEOTIDE SEQUENCE [LARGE SCALE GENOMIC DNA]</scope>
    <source>
        <strain evidence="7">NkOx7-01</strain>
    </source>
</reference>
<dbReference type="Proteomes" id="UP000269352">
    <property type="component" value="Unassembled WGS sequence"/>
</dbReference>
<dbReference type="Pfam" id="PF02784">
    <property type="entry name" value="Orn_Arg_deC_N"/>
    <property type="match status" value="1"/>
</dbReference>
<evidence type="ECO:0000259" key="6">
    <source>
        <dbReference type="Pfam" id="PF02784"/>
    </source>
</evidence>
<accession>A0A388TCG4</accession>
<keyword evidence="4" id="KW-0456">Lyase</keyword>
<dbReference type="InterPro" id="IPR002433">
    <property type="entry name" value="Orn_de-COase"/>
</dbReference>
<dbReference type="Gene3D" id="3.20.20.10">
    <property type="entry name" value="Alanine racemase"/>
    <property type="match status" value="1"/>
</dbReference>
<protein>
    <submittedName>
        <fullName evidence="7">Lysine/ornithine decarboxylase</fullName>
    </submittedName>
</protein>
<feature type="domain" description="Orn/DAP/Arg decarboxylase 2 N-terminal" evidence="6">
    <location>
        <begin position="48"/>
        <end position="283"/>
    </location>
</feature>
<dbReference type="PANTHER" id="PTHR11482">
    <property type="entry name" value="ARGININE/DIAMINOPIMELATE/ORNITHINE DECARBOXYLASE"/>
    <property type="match status" value="1"/>
</dbReference>
<sequence>MAHEEPEGAESRQPSIKAPKTREGIESLIRKLVKEHNTPLLLILKSVLSKQFYCFKKKLPNIEPFYAIKSNPNAQVLKHFVNLGCAFDVASAKEIEWVLRAGAKPRNIIFANTIKSEADLQYAHCHKINLLTFDNELELYKIAKFCPKSRVVLRIKVANIGSVVQLSLKFGADLEQATYLLKKARSLGLHPEGISFHVGSQCTNINNYIQALEMSAKIFAEAENTGIYLKLLDIGGGFPIKHFDDEDGTIFEKMASTLRKEIKRLFKSYDKLRIIAEPGRFFCGPAGILITQVVGKAFRDNKYYYYINDGVYQDFSGVIFDHCKYEFKTLKRGPKLLCTIAGPTCDSLDIISLTEELPELDIGNVIYVKNIGAYSCASAVPTFNGFAPAKILVV</sequence>
<dbReference type="Gene3D" id="2.40.37.10">
    <property type="entry name" value="Lyase, Ornithine Decarboxylase, Chain A, domain 1"/>
    <property type="match status" value="1"/>
</dbReference>
<evidence type="ECO:0000256" key="2">
    <source>
        <dbReference type="ARBA" id="ARBA00008872"/>
    </source>
</evidence>
<dbReference type="PRINTS" id="PR01182">
    <property type="entry name" value="ORNDCRBXLASE"/>
</dbReference>
<dbReference type="CDD" id="cd00622">
    <property type="entry name" value="PLPDE_III_ODC"/>
    <property type="match status" value="1"/>
</dbReference>
<dbReference type="EMBL" id="BGZN01000011">
    <property type="protein sequence ID" value="GBR73466.1"/>
    <property type="molecule type" value="Genomic_DNA"/>
</dbReference>
<evidence type="ECO:0000256" key="1">
    <source>
        <dbReference type="ARBA" id="ARBA00001933"/>
    </source>
</evidence>
<comment type="cofactor">
    <cofactor evidence="1 5">
        <name>pyridoxal 5'-phosphate</name>
        <dbReference type="ChEBI" id="CHEBI:597326"/>
    </cofactor>
</comment>
<comment type="similarity">
    <text evidence="2">Belongs to the Orn/Lys/Arg decarboxylase class-II family.</text>
</comment>
<dbReference type="SUPFAM" id="SSF50621">
    <property type="entry name" value="Alanine racemase C-terminal domain-like"/>
    <property type="match status" value="1"/>
</dbReference>
<evidence type="ECO:0000256" key="3">
    <source>
        <dbReference type="ARBA" id="ARBA00022898"/>
    </source>
</evidence>
<dbReference type="PRINTS" id="PR01179">
    <property type="entry name" value="ODADCRBXLASE"/>
</dbReference>
<evidence type="ECO:0000256" key="4">
    <source>
        <dbReference type="ARBA" id="ARBA00023239"/>
    </source>
</evidence>
<keyword evidence="3 5" id="KW-0663">Pyridoxal phosphate</keyword>
<feature type="modified residue" description="N6-(pyridoxal phosphate)lysine" evidence="5">
    <location>
        <position position="69"/>
    </location>
</feature>
<evidence type="ECO:0000313" key="8">
    <source>
        <dbReference type="Proteomes" id="UP000269352"/>
    </source>
</evidence>
<dbReference type="PANTHER" id="PTHR11482:SF6">
    <property type="entry name" value="ORNITHINE DECARBOXYLASE 1-RELATED"/>
    <property type="match status" value="1"/>
</dbReference>
<dbReference type="InterPro" id="IPR000183">
    <property type="entry name" value="Orn/DAP/Arg_de-COase"/>
</dbReference>
<comment type="caution">
    <text evidence="7">The sequence shown here is derived from an EMBL/GenBank/DDBJ whole genome shotgun (WGS) entry which is preliminary data.</text>
</comment>
<dbReference type="GO" id="GO:0005737">
    <property type="term" value="C:cytoplasm"/>
    <property type="evidence" value="ECO:0007669"/>
    <property type="project" value="TreeGrafter"/>
</dbReference>
<dbReference type="GO" id="GO:0033387">
    <property type="term" value="P:putrescine biosynthetic process from arginine, via ornithine"/>
    <property type="evidence" value="ECO:0007669"/>
    <property type="project" value="TreeGrafter"/>
</dbReference>
<name>A0A388TCG4_TERA1</name>
<dbReference type="GO" id="GO:0004586">
    <property type="term" value="F:ornithine decarboxylase activity"/>
    <property type="evidence" value="ECO:0007669"/>
    <property type="project" value="TreeGrafter"/>
</dbReference>
<gene>
    <name evidence="7" type="primary">ldc</name>
    <name evidence="7" type="ORF">NO1_0845</name>
</gene>
<organism evidence="7 8">
    <name type="scientific">Termititenax aidoneus</name>
    <dbReference type="NCBI Taxonomy" id="2218524"/>
    <lineage>
        <taxon>Bacteria</taxon>
        <taxon>Bacillati</taxon>
        <taxon>Candidatus Margulisiibacteriota</taxon>
        <taxon>Candidatus Termititenacia</taxon>
        <taxon>Candidatus Termititenacales</taxon>
        <taxon>Candidatus Termititenacaceae</taxon>
        <taxon>Candidatus Termititenax</taxon>
    </lineage>
</organism>
<dbReference type="AlphaFoldDB" id="A0A388TCG4"/>